<evidence type="ECO:0000256" key="1">
    <source>
        <dbReference type="ARBA" id="ARBA00023015"/>
    </source>
</evidence>
<dbReference type="Proteomes" id="UP000632222">
    <property type="component" value="Unassembled WGS sequence"/>
</dbReference>
<dbReference type="InterPro" id="IPR001647">
    <property type="entry name" value="HTH_TetR"/>
</dbReference>
<dbReference type="Gene3D" id="1.10.10.60">
    <property type="entry name" value="Homeodomain-like"/>
    <property type="match status" value="1"/>
</dbReference>
<evidence type="ECO:0000256" key="2">
    <source>
        <dbReference type="ARBA" id="ARBA00023125"/>
    </source>
</evidence>
<evidence type="ECO:0000256" key="3">
    <source>
        <dbReference type="ARBA" id="ARBA00023163"/>
    </source>
</evidence>
<dbReference type="Pfam" id="PF00440">
    <property type="entry name" value="TetR_N"/>
    <property type="match status" value="1"/>
</dbReference>
<name>A0ABQ2CWL5_9DEIO</name>
<evidence type="ECO:0000259" key="5">
    <source>
        <dbReference type="PROSITE" id="PS50977"/>
    </source>
</evidence>
<evidence type="ECO:0000256" key="4">
    <source>
        <dbReference type="PROSITE-ProRule" id="PRU00335"/>
    </source>
</evidence>
<gene>
    <name evidence="6" type="ORF">GCM10008938_12630</name>
</gene>
<reference evidence="7" key="1">
    <citation type="journal article" date="2019" name="Int. J. Syst. Evol. Microbiol.">
        <title>The Global Catalogue of Microorganisms (GCM) 10K type strain sequencing project: providing services to taxonomists for standard genome sequencing and annotation.</title>
        <authorList>
            <consortium name="The Broad Institute Genomics Platform"/>
            <consortium name="The Broad Institute Genome Sequencing Center for Infectious Disease"/>
            <person name="Wu L."/>
            <person name="Ma J."/>
        </authorList>
    </citation>
    <scope>NUCLEOTIDE SEQUENCE [LARGE SCALE GENOMIC DNA]</scope>
    <source>
        <strain evidence="7">JCM 14370</strain>
    </source>
</reference>
<keyword evidence="1" id="KW-0805">Transcription regulation</keyword>
<proteinExistence type="predicted"/>
<organism evidence="6 7">
    <name type="scientific">Deinococcus roseus</name>
    <dbReference type="NCBI Taxonomy" id="392414"/>
    <lineage>
        <taxon>Bacteria</taxon>
        <taxon>Thermotogati</taxon>
        <taxon>Deinococcota</taxon>
        <taxon>Deinococci</taxon>
        <taxon>Deinococcales</taxon>
        <taxon>Deinococcaceae</taxon>
        <taxon>Deinococcus</taxon>
    </lineage>
</organism>
<keyword evidence="3" id="KW-0804">Transcription</keyword>
<accession>A0ABQ2CWL5</accession>
<feature type="DNA-binding region" description="H-T-H motif" evidence="4">
    <location>
        <begin position="31"/>
        <end position="50"/>
    </location>
</feature>
<dbReference type="EMBL" id="BMOD01000003">
    <property type="protein sequence ID" value="GGJ28032.1"/>
    <property type="molecule type" value="Genomic_DNA"/>
</dbReference>
<sequence length="193" mass="21261">MRYHAGHSEATRKRLVQHAARRFRAAGLNTGIGRLMQELGLTHGGFYAHFPGKNSLIQAALQQAAEEIMERLFHAATTDPTGAFEKMVLAYLDEKHCQNPETGCLLPALATEIARQDPEVQEHFTVLLQQMLGLLQGVLHHLPAEQRGQHALVVLSTLAGSVMLARAVSDPQLKTAFLDAARSSLLRPFRTPE</sequence>
<dbReference type="InterPro" id="IPR009057">
    <property type="entry name" value="Homeodomain-like_sf"/>
</dbReference>
<keyword evidence="7" id="KW-1185">Reference proteome</keyword>
<dbReference type="PROSITE" id="PS50977">
    <property type="entry name" value="HTH_TETR_2"/>
    <property type="match status" value="1"/>
</dbReference>
<dbReference type="Gene3D" id="1.10.357.10">
    <property type="entry name" value="Tetracycline Repressor, domain 2"/>
    <property type="match status" value="1"/>
</dbReference>
<dbReference type="RefSeq" id="WP_189001494.1">
    <property type="nucleotide sequence ID" value="NZ_BMOD01000003.1"/>
</dbReference>
<dbReference type="SUPFAM" id="SSF48498">
    <property type="entry name" value="Tetracyclin repressor-like, C-terminal domain"/>
    <property type="match status" value="1"/>
</dbReference>
<dbReference type="SUPFAM" id="SSF46689">
    <property type="entry name" value="Homeodomain-like"/>
    <property type="match status" value="1"/>
</dbReference>
<evidence type="ECO:0000313" key="6">
    <source>
        <dbReference type="EMBL" id="GGJ28032.1"/>
    </source>
</evidence>
<dbReference type="PANTHER" id="PTHR47506:SF7">
    <property type="entry name" value="TRANSCRIPTIONAL REGULATORY PROTEIN"/>
    <property type="match status" value="1"/>
</dbReference>
<dbReference type="PANTHER" id="PTHR47506">
    <property type="entry name" value="TRANSCRIPTIONAL REGULATORY PROTEIN"/>
    <property type="match status" value="1"/>
</dbReference>
<keyword evidence="2 4" id="KW-0238">DNA-binding</keyword>
<protein>
    <submittedName>
        <fullName evidence="6">TetR family transcriptional regulator</fullName>
    </submittedName>
</protein>
<feature type="domain" description="HTH tetR-type" evidence="5">
    <location>
        <begin position="9"/>
        <end position="68"/>
    </location>
</feature>
<evidence type="ECO:0000313" key="7">
    <source>
        <dbReference type="Proteomes" id="UP000632222"/>
    </source>
</evidence>
<comment type="caution">
    <text evidence="6">The sequence shown here is derived from an EMBL/GenBank/DDBJ whole genome shotgun (WGS) entry which is preliminary data.</text>
</comment>
<dbReference type="InterPro" id="IPR036271">
    <property type="entry name" value="Tet_transcr_reg_TetR-rel_C_sf"/>
</dbReference>